<feature type="region of interest" description="Disordered" evidence="3">
    <location>
        <begin position="1"/>
        <end position="173"/>
    </location>
</feature>
<evidence type="ECO:0000313" key="4">
    <source>
        <dbReference type="EMBL" id="CDQ70764.1"/>
    </source>
</evidence>
<dbReference type="PROSITE" id="PS50010">
    <property type="entry name" value="DH_2"/>
    <property type="match status" value="1"/>
</dbReference>
<evidence type="ECO:0000256" key="3">
    <source>
        <dbReference type="SAM" id="MobiDB-lite"/>
    </source>
</evidence>
<dbReference type="EMBL" id="FR904734">
    <property type="protein sequence ID" value="CDQ70764.1"/>
    <property type="molecule type" value="Genomic_DNA"/>
</dbReference>
<reference evidence="4" key="1">
    <citation type="journal article" date="2014" name="Nat. Commun.">
        <title>The rainbow trout genome provides novel insights into evolution after whole-genome duplication in vertebrates.</title>
        <authorList>
            <person name="Berthelot C."/>
            <person name="Brunet F."/>
            <person name="Chalopin D."/>
            <person name="Juanchich A."/>
            <person name="Bernard M."/>
            <person name="Noel B."/>
            <person name="Bento P."/>
            <person name="Da Silva C."/>
            <person name="Labadie K."/>
            <person name="Alberti A."/>
            <person name="Aury J.M."/>
            <person name="Louis A."/>
            <person name="Dehais P."/>
            <person name="Bardou P."/>
            <person name="Montfort J."/>
            <person name="Klopp C."/>
            <person name="Cabau C."/>
            <person name="Gaspin C."/>
            <person name="Thorgaard G.H."/>
            <person name="Boussaha M."/>
            <person name="Quillet E."/>
            <person name="Guyomard R."/>
            <person name="Galiana D."/>
            <person name="Bobe J."/>
            <person name="Volff J.N."/>
            <person name="Genet C."/>
            <person name="Wincker P."/>
            <person name="Jaillon O."/>
            <person name="Roest Crollius H."/>
            <person name="Guiguen Y."/>
        </authorList>
    </citation>
    <scope>NUCLEOTIDE SEQUENCE [LARGE SCALE GENOMIC DNA]</scope>
</reference>
<dbReference type="InterPro" id="IPR011993">
    <property type="entry name" value="PH-like_dom_sf"/>
</dbReference>
<dbReference type="PROSITE" id="PS50003">
    <property type="entry name" value="PH_DOMAIN"/>
    <property type="match status" value="1"/>
</dbReference>
<dbReference type="InterPro" id="IPR001849">
    <property type="entry name" value="PH_domain"/>
</dbReference>
<dbReference type="InterPro" id="IPR035899">
    <property type="entry name" value="DBL_dom_sf"/>
</dbReference>
<dbReference type="Gene3D" id="2.30.29.30">
    <property type="entry name" value="Pleckstrin-homology domain (PH domain)/Phosphotyrosine-binding domain (PTB)"/>
    <property type="match status" value="1"/>
</dbReference>
<dbReference type="InterPro" id="IPR036028">
    <property type="entry name" value="SH3-like_dom_sf"/>
</dbReference>
<dbReference type="PaxDb" id="8022-A0A060X0E3"/>
<dbReference type="Proteomes" id="UP000193380">
    <property type="component" value="Unassembled WGS sequence"/>
</dbReference>
<dbReference type="CDD" id="cd00160">
    <property type="entry name" value="RhoGEF"/>
    <property type="match status" value="1"/>
</dbReference>
<evidence type="ECO:0000313" key="5">
    <source>
        <dbReference type="Proteomes" id="UP000193380"/>
    </source>
</evidence>
<dbReference type="SMART" id="SM00325">
    <property type="entry name" value="RhoGEF"/>
    <property type="match status" value="1"/>
</dbReference>
<dbReference type="Gene3D" id="1.20.900.10">
    <property type="entry name" value="Dbl homology (DH) domain"/>
    <property type="match status" value="1"/>
</dbReference>
<protein>
    <recommendedName>
        <fullName evidence="6">Neuronal guanine nucleotide exchange factor</fullName>
    </recommendedName>
</protein>
<dbReference type="Gene3D" id="2.30.30.40">
    <property type="entry name" value="SH3 Domains"/>
    <property type="match status" value="1"/>
</dbReference>
<dbReference type="SMART" id="SM00326">
    <property type="entry name" value="SH3"/>
    <property type="match status" value="1"/>
</dbReference>
<dbReference type="InterPro" id="IPR001452">
    <property type="entry name" value="SH3_domain"/>
</dbReference>
<dbReference type="PANTHER" id="PTHR12845:SF8">
    <property type="entry name" value="EPHEXIN-1"/>
    <property type="match status" value="1"/>
</dbReference>
<dbReference type="SUPFAM" id="SSF50729">
    <property type="entry name" value="PH domain-like"/>
    <property type="match status" value="1"/>
</dbReference>
<dbReference type="CDD" id="cd01221">
    <property type="entry name" value="PH_ephexin"/>
    <property type="match status" value="1"/>
</dbReference>
<feature type="region of interest" description="Disordered" evidence="3">
    <location>
        <begin position="753"/>
        <end position="794"/>
    </location>
</feature>
<dbReference type="PANTHER" id="PTHR12845">
    <property type="entry name" value="GUANINE NUCLEOTIDE EXCHANGE FACTOR"/>
    <property type="match status" value="1"/>
</dbReference>
<dbReference type="SMART" id="SM00233">
    <property type="entry name" value="PH"/>
    <property type="match status" value="1"/>
</dbReference>
<dbReference type="FunFam" id="1.20.900.10:FF:000007">
    <property type="entry name" value="rho guanine nucleotide exchange factor 19"/>
    <property type="match status" value="1"/>
</dbReference>
<feature type="compositionally biased region" description="Polar residues" evidence="3">
    <location>
        <begin position="775"/>
        <end position="785"/>
    </location>
</feature>
<dbReference type="InterPro" id="IPR047271">
    <property type="entry name" value="Ephexin-like"/>
</dbReference>
<dbReference type="SUPFAM" id="SSF50044">
    <property type="entry name" value="SH3-domain"/>
    <property type="match status" value="1"/>
</dbReference>
<evidence type="ECO:0008006" key="6">
    <source>
        <dbReference type="Google" id="ProtNLM"/>
    </source>
</evidence>
<evidence type="ECO:0000256" key="2">
    <source>
        <dbReference type="ARBA" id="ARBA00022658"/>
    </source>
</evidence>
<feature type="compositionally biased region" description="Polar residues" evidence="3">
    <location>
        <begin position="82"/>
        <end position="91"/>
    </location>
</feature>
<keyword evidence="1" id="KW-0728">SH3 domain</keyword>
<name>A0A060X0E3_ONCMY</name>
<feature type="compositionally biased region" description="Basic residues" evidence="3">
    <location>
        <begin position="47"/>
        <end position="60"/>
    </location>
</feature>
<proteinExistence type="predicted"/>
<organism evidence="4 5">
    <name type="scientific">Oncorhynchus mykiss</name>
    <name type="common">Rainbow trout</name>
    <name type="synonym">Salmo gairdneri</name>
    <dbReference type="NCBI Taxonomy" id="8022"/>
    <lineage>
        <taxon>Eukaryota</taxon>
        <taxon>Metazoa</taxon>
        <taxon>Chordata</taxon>
        <taxon>Craniata</taxon>
        <taxon>Vertebrata</taxon>
        <taxon>Euteleostomi</taxon>
        <taxon>Actinopterygii</taxon>
        <taxon>Neopterygii</taxon>
        <taxon>Teleostei</taxon>
        <taxon>Protacanthopterygii</taxon>
        <taxon>Salmoniformes</taxon>
        <taxon>Salmonidae</taxon>
        <taxon>Salmoninae</taxon>
        <taxon>Oncorhynchus</taxon>
    </lineage>
</organism>
<accession>A0A060X0E3</accession>
<keyword evidence="2" id="KW-0344">Guanine-nucleotide releasing factor</keyword>
<dbReference type="PROSITE" id="PS50002">
    <property type="entry name" value="SH3"/>
    <property type="match status" value="1"/>
</dbReference>
<dbReference type="Pfam" id="PF00621">
    <property type="entry name" value="RhoGEF"/>
    <property type="match status" value="1"/>
</dbReference>
<dbReference type="AlphaFoldDB" id="A0A060X0E3"/>
<evidence type="ECO:0000256" key="1">
    <source>
        <dbReference type="ARBA" id="ARBA00022443"/>
    </source>
</evidence>
<gene>
    <name evidence="4" type="ORF">GSONMT00020700001</name>
</gene>
<dbReference type="GO" id="GO:0005085">
    <property type="term" value="F:guanyl-nucleotide exchange factor activity"/>
    <property type="evidence" value="ECO:0007669"/>
    <property type="project" value="UniProtKB-KW"/>
</dbReference>
<dbReference type="Pfam" id="PF00018">
    <property type="entry name" value="SH3_1"/>
    <property type="match status" value="1"/>
</dbReference>
<dbReference type="InterPro" id="IPR047270">
    <property type="entry name" value="PH_ephexin"/>
</dbReference>
<dbReference type="SUPFAM" id="SSF48065">
    <property type="entry name" value="DBL homology domain (DH-domain)"/>
    <property type="match status" value="1"/>
</dbReference>
<sequence>MAMTALFRGKWGQKSQEPPEKRPAALVHSRNHEEDEEDDRVIAPIRRNSRFYRSMRKKRLAASEQPESPAVSLRPGPEPSPASRSGSSTLSVPDLQKPPLSPRARRMPTSPHPLHSGTVLPSNGEPRSPHILSNGASSPVWMRSGGGGEGGRKSADASPASGQCGGGSTSSSSVSSALLYRTHGMHTHTEDMESLSERTAACSVQEPGGDTQSPQPAEEGVNKEGVKLRLVSNGERKGSTPLKIESICYSLNIVKNIAFLYQEYRDTSKQQEIEQRRQQEGLTYGVSAGLGVTSPPALQLQLRNNSRSLSLWQNLEVVQQSGLLTQLQQREIIIQEAMFELVTSEASYYKSLEVLETHFLKNPVLVNTLSQSDMHFLFSNIEEVMKASERFLMDLENRIEQSLQISEVCDIVHHHAVKHFHVFITYVINQVYQEKNYRRILQGNQLFREAMAQLENHPCVRGLSFTSFLILPFQRITRLKMLVQNILKKAEENSEIEANAIKAHQQLEQIVKECNEGVRKMSRTEELISIEKTLEFKSKSVPVISHSRWLLKKGEVQQMAGPKSTRTMRSKKLHHPVYLFLFNNLLLITKRSSSGEKYQVLDSSTRAMLRTEDLEDQGQMLANVFNLKLLENQEERPVNYMLKTSSMSDKLRWICALTPNRRTRFMSTSAHQPASPQVQCIQSYSSQEPDELSIEMADLLNILERTDDGWMMGERLHDGERGWFPCRVVEEIQNQEVRAQNLRECQRIHLAHGGGASSGARLGSRGARRTPKTPKVSNFFGTWTDQSEEEQGST</sequence>
<dbReference type="InterPro" id="IPR000219">
    <property type="entry name" value="DH_dom"/>
</dbReference>
<reference evidence="4" key="2">
    <citation type="submission" date="2014-03" db="EMBL/GenBank/DDBJ databases">
        <authorList>
            <person name="Genoscope - CEA"/>
        </authorList>
    </citation>
    <scope>NUCLEOTIDE SEQUENCE</scope>
</reference>
<dbReference type="STRING" id="8022.A0A060X0E3"/>
<feature type="region of interest" description="Disordered" evidence="3">
    <location>
        <begin position="187"/>
        <end position="223"/>
    </location>
</feature>